<dbReference type="GO" id="GO:0042393">
    <property type="term" value="F:histone binding"/>
    <property type="evidence" value="ECO:0007669"/>
    <property type="project" value="TreeGrafter"/>
</dbReference>
<dbReference type="AlphaFoldDB" id="A0A2P2KUY5"/>
<evidence type="ECO:0000259" key="1">
    <source>
        <dbReference type="Pfam" id="PF23209"/>
    </source>
</evidence>
<sequence length="122" mass="13544">MYCAVLLVNHAVVSCAIVRILGQQLAELPLVATSSKSEGQGLFHVLFTCVEKLLGFLNVKNLVLPAAEEAESIWTNKFGFSKMNQDEVMEFRKDYQMMVFQGTSMLRKAVPKCRIVSKSQGG</sequence>
<dbReference type="PANTHER" id="PTHR47025:SF2">
    <property type="entry name" value="AUTOIMMUNE REGULATOR"/>
    <property type="match status" value="1"/>
</dbReference>
<name>A0A2P2KUY5_RHIMU</name>
<dbReference type="SUPFAM" id="SSF55729">
    <property type="entry name" value="Acyl-CoA N-acyltransferases (Nat)"/>
    <property type="match status" value="1"/>
</dbReference>
<dbReference type="PANTHER" id="PTHR47025">
    <property type="entry name" value="AUTOIMMUNE REGULATOR"/>
    <property type="match status" value="1"/>
</dbReference>
<dbReference type="GO" id="GO:0005634">
    <property type="term" value="C:nucleus"/>
    <property type="evidence" value="ECO:0007669"/>
    <property type="project" value="TreeGrafter"/>
</dbReference>
<protein>
    <recommendedName>
        <fullName evidence="1">Increased DNA methylation 1 C-terminal domain-containing protein</fullName>
    </recommendedName>
</protein>
<dbReference type="Pfam" id="PF23209">
    <property type="entry name" value="IDM1_C"/>
    <property type="match status" value="1"/>
</dbReference>
<evidence type="ECO:0000313" key="2">
    <source>
        <dbReference type="EMBL" id="MBX09531.1"/>
    </source>
</evidence>
<dbReference type="InterPro" id="IPR056511">
    <property type="entry name" value="IDM1_C"/>
</dbReference>
<dbReference type="GO" id="GO:0045944">
    <property type="term" value="P:positive regulation of transcription by RNA polymerase II"/>
    <property type="evidence" value="ECO:0007669"/>
    <property type="project" value="TreeGrafter"/>
</dbReference>
<proteinExistence type="predicted"/>
<reference evidence="2" key="1">
    <citation type="submission" date="2018-02" db="EMBL/GenBank/DDBJ databases">
        <title>Rhizophora mucronata_Transcriptome.</title>
        <authorList>
            <person name="Meera S.P."/>
            <person name="Sreeshan A."/>
            <person name="Augustine A."/>
        </authorList>
    </citation>
    <scope>NUCLEOTIDE SEQUENCE</scope>
    <source>
        <tissue evidence="2">Leaf</tissue>
    </source>
</reference>
<dbReference type="GO" id="GO:0003682">
    <property type="term" value="F:chromatin binding"/>
    <property type="evidence" value="ECO:0007669"/>
    <property type="project" value="TreeGrafter"/>
</dbReference>
<dbReference type="EMBL" id="GGEC01029047">
    <property type="protein sequence ID" value="MBX09531.1"/>
    <property type="molecule type" value="Transcribed_RNA"/>
</dbReference>
<dbReference type="GO" id="GO:0000977">
    <property type="term" value="F:RNA polymerase II transcription regulatory region sequence-specific DNA binding"/>
    <property type="evidence" value="ECO:0007669"/>
    <property type="project" value="TreeGrafter"/>
</dbReference>
<feature type="domain" description="Increased DNA methylation 1 C-terminal" evidence="1">
    <location>
        <begin position="1"/>
        <end position="108"/>
    </location>
</feature>
<organism evidence="2">
    <name type="scientific">Rhizophora mucronata</name>
    <name type="common">Asiatic mangrove</name>
    <dbReference type="NCBI Taxonomy" id="61149"/>
    <lineage>
        <taxon>Eukaryota</taxon>
        <taxon>Viridiplantae</taxon>
        <taxon>Streptophyta</taxon>
        <taxon>Embryophyta</taxon>
        <taxon>Tracheophyta</taxon>
        <taxon>Spermatophyta</taxon>
        <taxon>Magnoliopsida</taxon>
        <taxon>eudicotyledons</taxon>
        <taxon>Gunneridae</taxon>
        <taxon>Pentapetalae</taxon>
        <taxon>rosids</taxon>
        <taxon>fabids</taxon>
        <taxon>Malpighiales</taxon>
        <taxon>Rhizophoraceae</taxon>
        <taxon>Rhizophora</taxon>
    </lineage>
</organism>
<dbReference type="Gene3D" id="3.40.630.30">
    <property type="match status" value="1"/>
</dbReference>
<dbReference type="InterPro" id="IPR016181">
    <property type="entry name" value="Acyl_CoA_acyltransferase"/>
</dbReference>
<accession>A0A2P2KUY5</accession>